<feature type="transmembrane region" description="Helical" evidence="1">
    <location>
        <begin position="274"/>
        <end position="295"/>
    </location>
</feature>
<dbReference type="RefSeq" id="WP_095723011.1">
    <property type="nucleotide sequence ID" value="NZ_NTFS01000211.1"/>
</dbReference>
<gene>
    <name evidence="3" type="ORF">CK510_17995</name>
</gene>
<evidence type="ECO:0000259" key="2">
    <source>
        <dbReference type="SMART" id="SM00563"/>
    </source>
</evidence>
<dbReference type="Proteomes" id="UP000218238">
    <property type="component" value="Unassembled WGS sequence"/>
</dbReference>
<accession>A0A2A2TG80</accession>
<organism evidence="3 4">
    <name type="scientific">Brunnivagina elsteri CCALA 953</name>
    <dbReference type="NCBI Taxonomy" id="987040"/>
    <lineage>
        <taxon>Bacteria</taxon>
        <taxon>Bacillati</taxon>
        <taxon>Cyanobacteriota</taxon>
        <taxon>Cyanophyceae</taxon>
        <taxon>Nostocales</taxon>
        <taxon>Calotrichaceae</taxon>
        <taxon>Brunnivagina</taxon>
    </lineage>
</organism>
<feature type="transmembrane region" description="Helical" evidence="1">
    <location>
        <begin position="62"/>
        <end position="80"/>
    </location>
</feature>
<proteinExistence type="predicted"/>
<comment type="caution">
    <text evidence="3">The sequence shown here is derived from an EMBL/GenBank/DDBJ whole genome shotgun (WGS) entry which is preliminary data.</text>
</comment>
<dbReference type="InterPro" id="IPR002123">
    <property type="entry name" value="Plipid/glycerol_acylTrfase"/>
</dbReference>
<name>A0A2A2TG80_9CYAN</name>
<feature type="domain" description="Phospholipid/glycerol acyltransferase" evidence="2">
    <location>
        <begin position="131"/>
        <end position="253"/>
    </location>
</feature>
<evidence type="ECO:0000313" key="4">
    <source>
        <dbReference type="Proteomes" id="UP000218238"/>
    </source>
</evidence>
<evidence type="ECO:0000313" key="3">
    <source>
        <dbReference type="EMBL" id="PAX52691.1"/>
    </source>
</evidence>
<evidence type="ECO:0000256" key="1">
    <source>
        <dbReference type="SAM" id="Phobius"/>
    </source>
</evidence>
<keyword evidence="3" id="KW-0012">Acyltransferase</keyword>
<keyword evidence="1" id="KW-0472">Membrane</keyword>
<keyword evidence="1" id="KW-1133">Transmembrane helix</keyword>
<dbReference type="AlphaFoldDB" id="A0A2A2TG80"/>
<dbReference type="SUPFAM" id="SSF69593">
    <property type="entry name" value="Glycerol-3-phosphate (1)-acyltransferase"/>
    <property type="match status" value="1"/>
</dbReference>
<dbReference type="SMART" id="SM00563">
    <property type="entry name" value="PlsC"/>
    <property type="match status" value="1"/>
</dbReference>
<sequence length="346" mass="40962">MIHQDLGNPHNREFKKDNSITSYKFNWFDWFCLWYPPGWLILFNRHWQHYHSDTDGWKWFEYGLFLIPCGFYLAVLIRWLRLGCRFPNNEITEFNPNYQQLFGREILAPIIKHYFRAKLHNIENLSPAESLIIIMNHAGMSFPWDFICLSYLLREECGLIVQPLAGTALFDHVLMRWWLPVGWSKVLGGVRAELNSFKVAIEEHKNVLYAPEGLRGPIKGWAKRYQLQAFDISFVQLSQNYQLPILPVICIGNEKLHPFTINFTWLQRLFRMPFLPLSPLILIFILFPSMGVWAMRSQLNYFIQPVNTTTTINSDTKKRLAAYQKAQELREYMQLQINQLLQINSI</sequence>
<keyword evidence="1" id="KW-0812">Transmembrane</keyword>
<dbReference type="OrthoDB" id="9808424at2"/>
<keyword evidence="4" id="KW-1185">Reference proteome</keyword>
<protein>
    <submittedName>
        <fullName evidence="3">Glycerol acyltransferase</fullName>
    </submittedName>
</protein>
<dbReference type="Pfam" id="PF01553">
    <property type="entry name" value="Acyltransferase"/>
    <property type="match status" value="1"/>
</dbReference>
<dbReference type="GO" id="GO:0016746">
    <property type="term" value="F:acyltransferase activity"/>
    <property type="evidence" value="ECO:0007669"/>
    <property type="project" value="UniProtKB-KW"/>
</dbReference>
<reference evidence="3 4" key="1">
    <citation type="submission" date="2017-08" db="EMBL/GenBank/DDBJ databases">
        <title>Draft genome sequence of filamentous cyanobacterium Calothrix elsteri CCALA 953.</title>
        <authorList>
            <person name="Gagunashvili A.N."/>
            <person name="Elster J."/>
            <person name="Andresson O.S."/>
        </authorList>
    </citation>
    <scope>NUCLEOTIDE SEQUENCE [LARGE SCALE GENOMIC DNA]</scope>
    <source>
        <strain evidence="3 4">CCALA 953</strain>
    </source>
</reference>
<dbReference type="EMBL" id="NTFS01000211">
    <property type="protein sequence ID" value="PAX52691.1"/>
    <property type="molecule type" value="Genomic_DNA"/>
</dbReference>
<keyword evidence="3" id="KW-0808">Transferase</keyword>
<feature type="transmembrane region" description="Helical" evidence="1">
    <location>
        <begin position="25"/>
        <end position="42"/>
    </location>
</feature>